<organism evidence="1 2">
    <name type="scientific">Eretmocerus hayati</name>
    <dbReference type="NCBI Taxonomy" id="131215"/>
    <lineage>
        <taxon>Eukaryota</taxon>
        <taxon>Metazoa</taxon>
        <taxon>Ecdysozoa</taxon>
        <taxon>Arthropoda</taxon>
        <taxon>Hexapoda</taxon>
        <taxon>Insecta</taxon>
        <taxon>Pterygota</taxon>
        <taxon>Neoptera</taxon>
        <taxon>Endopterygota</taxon>
        <taxon>Hymenoptera</taxon>
        <taxon>Apocrita</taxon>
        <taxon>Proctotrupomorpha</taxon>
        <taxon>Chalcidoidea</taxon>
        <taxon>Aphelinidae</taxon>
        <taxon>Aphelininae</taxon>
        <taxon>Eretmocerus</taxon>
    </lineage>
</organism>
<comment type="caution">
    <text evidence="1">The sequence shown here is derived from an EMBL/GenBank/DDBJ whole genome shotgun (WGS) entry which is preliminary data.</text>
</comment>
<reference evidence="1" key="1">
    <citation type="submission" date="2023-04" db="EMBL/GenBank/DDBJ databases">
        <title>A chromosome-level genome assembly of the parasitoid wasp Eretmocerus hayati.</title>
        <authorList>
            <person name="Zhong Y."/>
            <person name="Liu S."/>
            <person name="Liu Y."/>
        </authorList>
    </citation>
    <scope>NUCLEOTIDE SEQUENCE</scope>
    <source>
        <strain evidence="1">ZJU_SS_LIU_2023</strain>
    </source>
</reference>
<dbReference type="EMBL" id="CM056743">
    <property type="protein sequence ID" value="KAJ8670141.1"/>
    <property type="molecule type" value="Genomic_DNA"/>
</dbReference>
<sequence>MLIYDVLHKEKVYQIVSGNLRSWGVKYRIKKNAVKLERNASALKKVFKTPLSYLPLDVVTLSSGAIIHVPVFVSQATTFLLQHVKEEGLFRKAGSQQRQREIITRLDSGGGLGDKSSPIDVANCLKTFLRSLPEPLIPHTYQDLFVRCHMLRTNKTEALLLACILLPPHHLNTLAYLMEFFKTVASHEKYNKMSIENIARVVGPNIMPLQETTMVAVQSRLDIHLSIVKILVENAEKIGVLPDDVSEAISMDSVGSMENELDHSDPSSFKNKRKKHRSGSLTRIMSGLKKMVGKNSSPNNTEVAESRLITCESTKSLHTPALPTGKKRKIEGVNSLNSNRQNGFRSYLEVMPCSSFGHINPQNSPVSNDPNPLKEKSPNQKTGVHRYLSHKIHSESKDHLQVERPKKHRLSLDRFVPRAKHRNVEKGTEERKKSFSPDAEQRWSVTSDLPDSKKRRRTESIDSCSPQSKLRNSGSENALQDVFMEADINLSDECGDRISQNQSGSKNEVHCRRASSTRKSTHSYSLRNCCSPNKADSLDLVECQSEEYVKVPKSEYEEIKSRVSAIESRISQEFKSIKSESGDVLTTNQITNVQNEYEKTLEEASIGDTVSADQLAKRLSRELKIRRSAEHKIIRSPSARKIGSLRRRSQDKPIRKIHRTVSWHSNRDRPSSILKTESRLNNSGGYCPKQCSLKRGRPLVKQNSYKNLSEQVQKSENHGSFCSDETNARLNYLQQQLNTLISHTAEHTRGSFSDDDFAPLDDDVFENGLLSNTETPIVEKSNLNTPAIRRTSSIHGVEFTDNPKYFNSRIEQLKRNSIQHSPSSGRSQCPGSATKAVEAKKEKTVSWKDADHYFQQEAKMLTPVPQTGRASVAKLRTQNAGMVLAKAKLFDDPTKEAVDVSRRQSMKLQLAARISTRDEPRASLGARRHASSGDVIVRRKTNSNRRSPISPIIRMAVTISSGSQRRQSSRFGNSRCSSQEEVVGSHRSQKENHLIRSNSEMIQPKTDVTMFKPGESPMCKTPLIKRPLSVKTPKSAKSLSARKSASVMNASRRTPLKAVLPITPRRQSPRTILKSTHLSRHPS</sequence>
<accession>A0ACC2NGU3</accession>
<gene>
    <name evidence="1" type="ORF">QAD02_001400</name>
</gene>
<proteinExistence type="predicted"/>
<evidence type="ECO:0000313" key="2">
    <source>
        <dbReference type="Proteomes" id="UP001239111"/>
    </source>
</evidence>
<keyword evidence="2" id="KW-1185">Reference proteome</keyword>
<name>A0ACC2NGU3_9HYME</name>
<evidence type="ECO:0000313" key="1">
    <source>
        <dbReference type="EMBL" id="KAJ8670141.1"/>
    </source>
</evidence>
<protein>
    <submittedName>
        <fullName evidence="1">Uncharacterized protein</fullName>
    </submittedName>
</protein>
<dbReference type="Proteomes" id="UP001239111">
    <property type="component" value="Chromosome 3"/>
</dbReference>